<comment type="caution">
    <text evidence="1">The sequence shown here is derived from an EMBL/GenBank/DDBJ whole genome shotgun (WGS) entry which is preliminary data.</text>
</comment>
<evidence type="ECO:0000313" key="1">
    <source>
        <dbReference type="EMBL" id="MFC7013460.1"/>
    </source>
</evidence>
<reference evidence="2" key="1">
    <citation type="journal article" date="2019" name="Int. J. Syst. Evol. Microbiol.">
        <title>The Global Catalogue of Microorganisms (GCM) 10K type strain sequencing project: providing services to taxonomists for standard genome sequencing and annotation.</title>
        <authorList>
            <consortium name="The Broad Institute Genomics Platform"/>
            <consortium name="The Broad Institute Genome Sequencing Center for Infectious Disease"/>
            <person name="Wu L."/>
            <person name="Ma J."/>
        </authorList>
    </citation>
    <scope>NUCLEOTIDE SEQUENCE [LARGE SCALE GENOMIC DNA]</scope>
    <source>
        <strain evidence="2">JCM 4855</strain>
    </source>
</reference>
<dbReference type="EMBL" id="JBHSYM010000033">
    <property type="protein sequence ID" value="MFC7013460.1"/>
    <property type="molecule type" value="Genomic_DNA"/>
</dbReference>
<protein>
    <recommendedName>
        <fullName evidence="3">Secreted protein</fullName>
    </recommendedName>
</protein>
<evidence type="ECO:0000313" key="2">
    <source>
        <dbReference type="Proteomes" id="UP001596409"/>
    </source>
</evidence>
<sequence length="69" mass="7368">MQKGSRTLSRRLGTLLVPVVGLSGTTYPEGTRVAIRGTGGSVDGFVGGDWLPLAWWEFADVRSEDAADM</sequence>
<name>A0ABW2E450_9ACTN</name>
<dbReference type="RefSeq" id="WP_189879459.1">
    <property type="nucleotide sequence ID" value="NZ_BMWA01000034.1"/>
</dbReference>
<proteinExistence type="predicted"/>
<dbReference type="Proteomes" id="UP001596409">
    <property type="component" value="Unassembled WGS sequence"/>
</dbReference>
<organism evidence="1 2">
    <name type="scientific">Streptomyces viridiviolaceus</name>
    <dbReference type="NCBI Taxonomy" id="68282"/>
    <lineage>
        <taxon>Bacteria</taxon>
        <taxon>Bacillati</taxon>
        <taxon>Actinomycetota</taxon>
        <taxon>Actinomycetes</taxon>
        <taxon>Kitasatosporales</taxon>
        <taxon>Streptomycetaceae</taxon>
        <taxon>Streptomyces</taxon>
    </lineage>
</organism>
<gene>
    <name evidence="1" type="ORF">ACFQMH_17400</name>
</gene>
<keyword evidence="2" id="KW-1185">Reference proteome</keyword>
<evidence type="ECO:0008006" key="3">
    <source>
        <dbReference type="Google" id="ProtNLM"/>
    </source>
</evidence>
<accession>A0ABW2E450</accession>